<keyword evidence="8" id="KW-0812">Transmembrane</keyword>
<feature type="transmembrane region" description="Helical" evidence="8">
    <location>
        <begin position="189"/>
        <end position="205"/>
    </location>
</feature>
<feature type="transmembrane region" description="Helical" evidence="8">
    <location>
        <begin position="154"/>
        <end position="177"/>
    </location>
</feature>
<name>A0A1G9SY21_9EURY</name>
<comment type="catalytic activity">
    <reaction evidence="1">
        <text>ATP + protein L-histidine = ADP + protein N-phospho-L-histidine.</text>
        <dbReference type="EC" id="2.7.13.3"/>
    </reaction>
</comment>
<dbReference type="InterPro" id="IPR003661">
    <property type="entry name" value="HisK_dim/P_dom"/>
</dbReference>
<dbReference type="InterPro" id="IPR050736">
    <property type="entry name" value="Sensor_HK_Regulatory"/>
</dbReference>
<dbReference type="InterPro" id="IPR004358">
    <property type="entry name" value="Sig_transdc_His_kin-like_C"/>
</dbReference>
<dbReference type="EC" id="2.7.13.3" evidence="2"/>
<dbReference type="Gene3D" id="3.30.565.10">
    <property type="entry name" value="Histidine kinase-like ATPase, C-terminal domain"/>
    <property type="match status" value="1"/>
</dbReference>
<dbReference type="InterPro" id="IPR031621">
    <property type="entry name" value="HisKA_7TM"/>
</dbReference>
<evidence type="ECO:0000256" key="1">
    <source>
        <dbReference type="ARBA" id="ARBA00000085"/>
    </source>
</evidence>
<dbReference type="Pfam" id="PF08448">
    <property type="entry name" value="PAS_4"/>
    <property type="match status" value="1"/>
</dbReference>
<dbReference type="SUPFAM" id="SSF55874">
    <property type="entry name" value="ATPase domain of HSP90 chaperone/DNA topoisomerase II/histidine kinase"/>
    <property type="match status" value="1"/>
</dbReference>
<feature type="region of interest" description="Disordered" evidence="7">
    <location>
        <begin position="589"/>
        <end position="620"/>
    </location>
</feature>
<dbReference type="PANTHER" id="PTHR43711">
    <property type="entry name" value="TWO-COMPONENT HISTIDINE KINASE"/>
    <property type="match status" value="1"/>
</dbReference>
<feature type="compositionally biased region" description="Pro residues" evidence="7">
    <location>
        <begin position="604"/>
        <end position="613"/>
    </location>
</feature>
<evidence type="ECO:0000256" key="8">
    <source>
        <dbReference type="SAM" id="Phobius"/>
    </source>
</evidence>
<dbReference type="InterPro" id="IPR003594">
    <property type="entry name" value="HATPase_dom"/>
</dbReference>
<keyword evidence="5 10" id="KW-0418">Kinase</keyword>
<evidence type="ECO:0000256" key="4">
    <source>
        <dbReference type="ARBA" id="ARBA00022679"/>
    </source>
</evidence>
<dbReference type="AlphaFoldDB" id="A0A1G9SY21"/>
<dbReference type="InterPro" id="IPR005467">
    <property type="entry name" value="His_kinase_dom"/>
</dbReference>
<dbReference type="InterPro" id="IPR036097">
    <property type="entry name" value="HisK_dim/P_sf"/>
</dbReference>
<dbReference type="Pfam" id="PF02518">
    <property type="entry name" value="HATPase_c"/>
    <property type="match status" value="1"/>
</dbReference>
<feature type="transmembrane region" description="Helical" evidence="8">
    <location>
        <begin position="6"/>
        <end position="26"/>
    </location>
</feature>
<dbReference type="GO" id="GO:0000155">
    <property type="term" value="F:phosphorelay sensor kinase activity"/>
    <property type="evidence" value="ECO:0007669"/>
    <property type="project" value="InterPro"/>
</dbReference>
<dbReference type="SMART" id="SM00388">
    <property type="entry name" value="HisKA"/>
    <property type="match status" value="1"/>
</dbReference>
<evidence type="ECO:0000313" key="11">
    <source>
        <dbReference type="Proteomes" id="UP000199451"/>
    </source>
</evidence>
<keyword evidence="3" id="KW-0597">Phosphoprotein</keyword>
<keyword evidence="6" id="KW-0902">Two-component regulatory system</keyword>
<evidence type="ECO:0000256" key="5">
    <source>
        <dbReference type="ARBA" id="ARBA00022777"/>
    </source>
</evidence>
<feature type="domain" description="Histidine kinase" evidence="9">
    <location>
        <begin position="384"/>
        <end position="604"/>
    </location>
</feature>
<keyword evidence="8" id="KW-0472">Membrane</keyword>
<feature type="transmembrane region" description="Helical" evidence="8">
    <location>
        <begin position="102"/>
        <end position="119"/>
    </location>
</feature>
<dbReference type="SUPFAM" id="SSF47384">
    <property type="entry name" value="Homodimeric domain of signal transducing histidine kinase"/>
    <property type="match status" value="1"/>
</dbReference>
<dbReference type="Pfam" id="PF16927">
    <property type="entry name" value="HisKA_7TM"/>
    <property type="match status" value="1"/>
</dbReference>
<accession>A0A1G9SY21</accession>
<dbReference type="PROSITE" id="PS50109">
    <property type="entry name" value="HIS_KIN"/>
    <property type="match status" value="1"/>
</dbReference>
<dbReference type="InterPro" id="IPR035965">
    <property type="entry name" value="PAS-like_dom_sf"/>
</dbReference>
<sequence length="620" mass="66789">MAVGLSPLLLVNVLATLAAAGLVGFFWRQRRSIRGGTLLTIISLSALVWAGCYSASIAATGFEDKLFWYRLRYFGNAFGALAWFLFVTIYTGHGRYVTRRRVAVLVALEAVSVVVVWTNRTPFADGLHNLWYEGLAEATVAGATVVDPSPGLLYWGYTSLNGFLFLLAAGFLFELFIRPEQRVHGRRNFALLAGSFVPFALNVIFKLLEEPLDPTPIGLAFTMLLVAYAVFGFGVFDVLPVARASVVEALDVGVLVFDNDGVVVDANRLANELLDGQQGSVLGQSVTSVLAGATRLDDADTRPDDTDIRPDGDRLLSVETLTAGENRALEYAPEGSDRVYEVRISALGDGDLGHVALLYDVTDRRLRERRLRTQNEKLDEFASIVSHDLRNPLNVAVGYLGLVRDGDGGDDSLERVDGALGRMEALIDDLLALARSGRVIGETEPVSLETVVRAAWGNVPTEVATLSVEEGRMVDADVARLTELLENLFRNSVEHGSEGLSTRGASAVGAEAAEAAEGSVAPERGVTIRVGATQDGFFVEDDGPGLPPDKRDLVFERGYTTARTGTGFGLAIVREIVLAHGWEVQATEGRGGGARFEVRTVPRSPTPPEPPVPTLDADDD</sequence>
<dbReference type="OrthoDB" id="8127at2157"/>
<dbReference type="Pfam" id="PF00512">
    <property type="entry name" value="HisKA"/>
    <property type="match status" value="1"/>
</dbReference>
<evidence type="ECO:0000256" key="2">
    <source>
        <dbReference type="ARBA" id="ARBA00012438"/>
    </source>
</evidence>
<reference evidence="11" key="1">
    <citation type="submission" date="2016-10" db="EMBL/GenBank/DDBJ databases">
        <authorList>
            <person name="Varghese N."/>
            <person name="Submissions S."/>
        </authorList>
    </citation>
    <scope>NUCLEOTIDE SEQUENCE [LARGE SCALE GENOMIC DNA]</scope>
    <source>
        <strain evidence="11">CGMCC 1.10119</strain>
    </source>
</reference>
<dbReference type="Gene3D" id="1.10.287.130">
    <property type="match status" value="1"/>
</dbReference>
<keyword evidence="11" id="KW-1185">Reference proteome</keyword>
<evidence type="ECO:0000256" key="6">
    <source>
        <dbReference type="ARBA" id="ARBA00023012"/>
    </source>
</evidence>
<feature type="transmembrane region" description="Helical" evidence="8">
    <location>
        <begin position="38"/>
        <end position="59"/>
    </location>
</feature>
<feature type="transmembrane region" description="Helical" evidence="8">
    <location>
        <begin position="217"/>
        <end position="236"/>
    </location>
</feature>
<keyword evidence="4" id="KW-0808">Transferase</keyword>
<proteinExistence type="predicted"/>
<protein>
    <recommendedName>
        <fullName evidence="2">histidine kinase</fullName>
        <ecNumber evidence="2">2.7.13.3</ecNumber>
    </recommendedName>
</protein>
<evidence type="ECO:0000256" key="3">
    <source>
        <dbReference type="ARBA" id="ARBA00022553"/>
    </source>
</evidence>
<dbReference type="InterPro" id="IPR013656">
    <property type="entry name" value="PAS_4"/>
</dbReference>
<dbReference type="PANTHER" id="PTHR43711:SF1">
    <property type="entry name" value="HISTIDINE KINASE 1"/>
    <property type="match status" value="1"/>
</dbReference>
<dbReference type="CDD" id="cd00075">
    <property type="entry name" value="HATPase"/>
    <property type="match status" value="1"/>
</dbReference>
<evidence type="ECO:0000259" key="9">
    <source>
        <dbReference type="PROSITE" id="PS50109"/>
    </source>
</evidence>
<dbReference type="SUPFAM" id="SSF55785">
    <property type="entry name" value="PYP-like sensor domain (PAS domain)"/>
    <property type="match status" value="1"/>
</dbReference>
<dbReference type="SMART" id="SM00387">
    <property type="entry name" value="HATPase_c"/>
    <property type="match status" value="1"/>
</dbReference>
<dbReference type="PRINTS" id="PR00344">
    <property type="entry name" value="BCTRLSENSOR"/>
</dbReference>
<evidence type="ECO:0000256" key="7">
    <source>
        <dbReference type="SAM" id="MobiDB-lite"/>
    </source>
</evidence>
<dbReference type="Gene3D" id="3.30.450.20">
    <property type="entry name" value="PAS domain"/>
    <property type="match status" value="1"/>
</dbReference>
<dbReference type="STRING" id="660521.SAMN04487949_1543"/>
<evidence type="ECO:0000313" key="10">
    <source>
        <dbReference type="EMBL" id="SDM40312.1"/>
    </source>
</evidence>
<keyword evidence="8" id="KW-1133">Transmembrane helix</keyword>
<dbReference type="EMBL" id="FNHL01000002">
    <property type="protein sequence ID" value="SDM40312.1"/>
    <property type="molecule type" value="Genomic_DNA"/>
</dbReference>
<feature type="transmembrane region" description="Helical" evidence="8">
    <location>
        <begin position="71"/>
        <end position="90"/>
    </location>
</feature>
<dbReference type="RefSeq" id="WP_089696034.1">
    <property type="nucleotide sequence ID" value="NZ_FNHL01000002.1"/>
</dbReference>
<organism evidence="10 11">
    <name type="scientific">Halogranum gelatinilyticum</name>
    <dbReference type="NCBI Taxonomy" id="660521"/>
    <lineage>
        <taxon>Archaea</taxon>
        <taxon>Methanobacteriati</taxon>
        <taxon>Methanobacteriota</taxon>
        <taxon>Stenosarchaea group</taxon>
        <taxon>Halobacteria</taxon>
        <taxon>Halobacteriales</taxon>
        <taxon>Haloferacaceae</taxon>
    </lineage>
</organism>
<dbReference type="InterPro" id="IPR036890">
    <property type="entry name" value="HATPase_C_sf"/>
</dbReference>
<dbReference type="Proteomes" id="UP000199451">
    <property type="component" value="Unassembled WGS sequence"/>
</dbReference>
<dbReference type="CDD" id="cd00082">
    <property type="entry name" value="HisKA"/>
    <property type="match status" value="1"/>
</dbReference>
<gene>
    <name evidence="10" type="ORF">SAMN04487949_1543</name>
</gene>